<gene>
    <name evidence="5" type="ORF">Syun_023751</name>
</gene>
<dbReference type="Gene3D" id="2.130.10.10">
    <property type="entry name" value="YVTN repeat-like/Quinoprotein amine dehydrogenase"/>
    <property type="match status" value="2"/>
</dbReference>
<dbReference type="Proteomes" id="UP001420932">
    <property type="component" value="Unassembled WGS sequence"/>
</dbReference>
<name>A0AAP0F9H5_9MAGN</name>
<feature type="repeat" description="WD" evidence="3">
    <location>
        <begin position="249"/>
        <end position="291"/>
    </location>
</feature>
<dbReference type="PROSITE" id="PS50294">
    <property type="entry name" value="WD_REPEATS_REGION"/>
    <property type="match status" value="1"/>
</dbReference>
<dbReference type="SMART" id="SM00320">
    <property type="entry name" value="WD40"/>
    <property type="match status" value="4"/>
</dbReference>
<organism evidence="5 6">
    <name type="scientific">Stephania yunnanensis</name>
    <dbReference type="NCBI Taxonomy" id="152371"/>
    <lineage>
        <taxon>Eukaryota</taxon>
        <taxon>Viridiplantae</taxon>
        <taxon>Streptophyta</taxon>
        <taxon>Embryophyta</taxon>
        <taxon>Tracheophyta</taxon>
        <taxon>Spermatophyta</taxon>
        <taxon>Magnoliopsida</taxon>
        <taxon>Ranunculales</taxon>
        <taxon>Menispermaceae</taxon>
        <taxon>Menispermoideae</taxon>
        <taxon>Cissampelideae</taxon>
        <taxon>Stephania</taxon>
    </lineage>
</organism>
<evidence type="ECO:0000256" key="1">
    <source>
        <dbReference type="ARBA" id="ARBA00022574"/>
    </source>
</evidence>
<evidence type="ECO:0000259" key="4">
    <source>
        <dbReference type="PROSITE" id="PS50181"/>
    </source>
</evidence>
<keyword evidence="1 3" id="KW-0853">WD repeat</keyword>
<dbReference type="InterPro" id="IPR001810">
    <property type="entry name" value="F-box_dom"/>
</dbReference>
<dbReference type="EMBL" id="JBBNAF010000010">
    <property type="protein sequence ID" value="KAK9107740.1"/>
    <property type="molecule type" value="Genomic_DNA"/>
</dbReference>
<dbReference type="InterPro" id="IPR001680">
    <property type="entry name" value="WD40_rpt"/>
</dbReference>
<accession>A0AAP0F9H5</accession>
<dbReference type="PANTHER" id="PTHR22847:SF637">
    <property type="entry name" value="WD REPEAT DOMAIN 5B"/>
    <property type="match status" value="1"/>
</dbReference>
<dbReference type="Pfam" id="PF00400">
    <property type="entry name" value="WD40"/>
    <property type="match status" value="3"/>
</dbReference>
<keyword evidence="6" id="KW-1185">Reference proteome</keyword>
<dbReference type="PROSITE" id="PS50181">
    <property type="entry name" value="FBOX"/>
    <property type="match status" value="1"/>
</dbReference>
<dbReference type="AlphaFoldDB" id="A0AAP0F9H5"/>
<dbReference type="Pfam" id="PF12937">
    <property type="entry name" value="F-box-like"/>
    <property type="match status" value="1"/>
</dbReference>
<dbReference type="InterPro" id="IPR015943">
    <property type="entry name" value="WD40/YVTN_repeat-like_dom_sf"/>
</dbReference>
<evidence type="ECO:0000313" key="6">
    <source>
        <dbReference type="Proteomes" id="UP001420932"/>
    </source>
</evidence>
<dbReference type="SUPFAM" id="SSF81383">
    <property type="entry name" value="F-box domain"/>
    <property type="match status" value="1"/>
</dbReference>
<evidence type="ECO:0000313" key="5">
    <source>
        <dbReference type="EMBL" id="KAK9107740.1"/>
    </source>
</evidence>
<proteinExistence type="predicted"/>
<dbReference type="PANTHER" id="PTHR22847">
    <property type="entry name" value="WD40 REPEAT PROTEIN"/>
    <property type="match status" value="1"/>
</dbReference>
<protein>
    <recommendedName>
        <fullName evidence="4">F-box domain-containing protein</fullName>
    </recommendedName>
</protein>
<comment type="caution">
    <text evidence="5">The sequence shown here is derived from an EMBL/GenBank/DDBJ whole genome shotgun (WGS) entry which is preliminary data.</text>
</comment>
<dbReference type="SUPFAM" id="SSF50978">
    <property type="entry name" value="WD40 repeat-like"/>
    <property type="match status" value="1"/>
</dbReference>
<dbReference type="PROSITE" id="PS50082">
    <property type="entry name" value="WD_REPEATS_2"/>
    <property type="match status" value="2"/>
</dbReference>
<dbReference type="InterPro" id="IPR036047">
    <property type="entry name" value="F-box-like_dom_sf"/>
</dbReference>
<evidence type="ECO:0000256" key="3">
    <source>
        <dbReference type="PROSITE-ProRule" id="PRU00221"/>
    </source>
</evidence>
<evidence type="ECO:0000256" key="2">
    <source>
        <dbReference type="ARBA" id="ARBA00022737"/>
    </source>
</evidence>
<reference evidence="5 6" key="1">
    <citation type="submission" date="2024-01" db="EMBL/GenBank/DDBJ databases">
        <title>Genome assemblies of Stephania.</title>
        <authorList>
            <person name="Yang L."/>
        </authorList>
    </citation>
    <scope>NUCLEOTIDE SEQUENCE [LARGE SCALE GENOMIC DNA]</scope>
    <source>
        <strain evidence="5">YNDBR</strain>
        <tissue evidence="5">Leaf</tissue>
    </source>
</reference>
<sequence length="480" mass="53010">MFTGLLPCPCPLLSQSMTQQIPLAERSSLKSVFDLETDALTHCAMYLSVSDLSSFARTCKFFKSIAYSDTVWRHLFRKQWPELESSIVSPRASGDARAAYLDRHLAVQRFTFQEDVFENQWSFSDSGAAWCILLDKNNVFLTMCLPPIIIEIKWRVYKGYEPLRIGSSSRLFPDGGEGNIRFLNLVEDQSVLNCIWHNSPVTAISDKLLGEDSSSSGNLIASGERDGTVSLWSLTSNIKQGQRALRTTFRGHKREIESLSVSGYNTSLLVSFSRDAEIKVWDTAASSSAYSSSCVGKFCFRNSLPLGVKCFESLCYVAAGTSITAIDLRTMQKAFCALACQPLYSFEVLPAKSLVCTGGYDRAMLWDVRRSGAKPEPVFEMEEHSGPVSSLHMDSYKIVTGSMKDSYCNVWDTSSGTFVNSLPVAIPHEPVVLSGCSAMAVSGSRIVTATCIDEYAQVYLRDFNNATYSKPSNVGSRCTS</sequence>
<dbReference type="InterPro" id="IPR036322">
    <property type="entry name" value="WD40_repeat_dom_sf"/>
</dbReference>
<dbReference type="Gene3D" id="1.20.1280.50">
    <property type="match status" value="1"/>
</dbReference>
<feature type="repeat" description="WD" evidence="3">
    <location>
        <begin position="214"/>
        <end position="236"/>
    </location>
</feature>
<dbReference type="GO" id="GO:1990234">
    <property type="term" value="C:transferase complex"/>
    <property type="evidence" value="ECO:0007669"/>
    <property type="project" value="UniProtKB-ARBA"/>
</dbReference>
<keyword evidence="2" id="KW-0677">Repeat</keyword>
<feature type="domain" description="F-box" evidence="4">
    <location>
        <begin position="29"/>
        <end position="75"/>
    </location>
</feature>